<dbReference type="CDD" id="cd01146">
    <property type="entry name" value="FhuD"/>
    <property type="match status" value="1"/>
</dbReference>
<dbReference type="SUPFAM" id="SSF53807">
    <property type="entry name" value="Helical backbone' metal receptor"/>
    <property type="match status" value="1"/>
</dbReference>
<evidence type="ECO:0000256" key="3">
    <source>
        <dbReference type="ARBA" id="ARBA00022448"/>
    </source>
</evidence>
<dbReference type="PANTHER" id="PTHR30532">
    <property type="entry name" value="IRON III DICITRATE-BINDING PERIPLASMIC PROTEIN"/>
    <property type="match status" value="1"/>
</dbReference>
<keyword evidence="3" id="KW-0813">Transport</keyword>
<keyword evidence="4" id="KW-0732">Signal</keyword>
<comment type="caution">
    <text evidence="6">The sequence shown here is derived from an EMBL/GenBank/DDBJ whole genome shotgun (WGS) entry which is preliminary data.</text>
</comment>
<gene>
    <name evidence="6" type="ORF">E0L93_15245</name>
</gene>
<reference evidence="6 7" key="1">
    <citation type="submission" date="2019-03" db="EMBL/GenBank/DDBJ databases">
        <title>Whole genome sequence of a novel Rubrobacter taiwanensis strain, isolated from Yellowstone National Park.</title>
        <authorList>
            <person name="Freed S."/>
            <person name="Ramaley R.F."/>
            <person name="Kyndt J.A."/>
        </authorList>
    </citation>
    <scope>NUCLEOTIDE SEQUENCE [LARGE SCALE GENOMIC DNA]</scope>
    <source>
        <strain evidence="6 7">Yellowstone</strain>
    </source>
</reference>
<evidence type="ECO:0000256" key="4">
    <source>
        <dbReference type="ARBA" id="ARBA00022729"/>
    </source>
</evidence>
<dbReference type="PANTHER" id="PTHR30532:SF24">
    <property type="entry name" value="FERRIC ENTEROBACTIN-BINDING PERIPLASMIC PROTEIN FEPB"/>
    <property type="match status" value="1"/>
</dbReference>
<dbReference type="GO" id="GO:0030288">
    <property type="term" value="C:outer membrane-bounded periplasmic space"/>
    <property type="evidence" value="ECO:0007669"/>
    <property type="project" value="TreeGrafter"/>
</dbReference>
<dbReference type="GO" id="GO:1901678">
    <property type="term" value="P:iron coordination entity transport"/>
    <property type="evidence" value="ECO:0007669"/>
    <property type="project" value="UniProtKB-ARBA"/>
</dbReference>
<evidence type="ECO:0000313" key="6">
    <source>
        <dbReference type="EMBL" id="TCJ13058.1"/>
    </source>
</evidence>
<evidence type="ECO:0000313" key="7">
    <source>
        <dbReference type="Proteomes" id="UP000295244"/>
    </source>
</evidence>
<keyword evidence="7" id="KW-1185">Reference proteome</keyword>
<evidence type="ECO:0000256" key="1">
    <source>
        <dbReference type="ARBA" id="ARBA00004196"/>
    </source>
</evidence>
<evidence type="ECO:0000256" key="2">
    <source>
        <dbReference type="ARBA" id="ARBA00008814"/>
    </source>
</evidence>
<dbReference type="Proteomes" id="UP000295244">
    <property type="component" value="Unassembled WGS sequence"/>
</dbReference>
<name>A0A4R1B883_9ACTN</name>
<dbReference type="EMBL" id="SKBU01000042">
    <property type="protein sequence ID" value="TCJ13058.1"/>
    <property type="molecule type" value="Genomic_DNA"/>
</dbReference>
<sequence>MRVRTSGLGGSRSSKLRPSRREFLIGAGSLLLIGTAGCGVTGRDTGDTASGTRTVEHKYGATEVPAEPRRVLSLGYQEHDAIFALGVEPIAVRYWFGDEDDVIFPWAEDEAGDADPEILNMPFGELNFERIAALEPDLILGIYSGITEDEYETLSEIAPTVAQPGDYIDFGVPWREHTLLVGRALGREERAAELVEEVERRFQAVREEHPEFEGATVAVATYAGGGEISFFASQDIRARFFTDLGFTIPGELDEIAGDQFFGTISGERLDLLDRDVLVWNQLSLTEGGREAIESDPLIRRLTAAREGRMVFVEGVLDDALQFNTVLSLPFLLERITPMLAAAIDGDPETEVPPAS</sequence>
<dbReference type="Gene3D" id="3.40.50.1980">
    <property type="entry name" value="Nitrogenase molybdenum iron protein domain"/>
    <property type="match status" value="2"/>
</dbReference>
<comment type="similarity">
    <text evidence="2">Belongs to the bacterial solute-binding protein 8 family.</text>
</comment>
<proteinExistence type="inferred from homology"/>
<dbReference type="InterPro" id="IPR002491">
    <property type="entry name" value="ABC_transptr_periplasmic_BD"/>
</dbReference>
<feature type="domain" description="Fe/B12 periplasmic-binding" evidence="5">
    <location>
        <begin position="70"/>
        <end position="343"/>
    </location>
</feature>
<dbReference type="InterPro" id="IPR051313">
    <property type="entry name" value="Bact_iron-sidero_bind"/>
</dbReference>
<protein>
    <submittedName>
        <fullName evidence="6">Iron-siderophore ABC transporter substrate-binding protein</fullName>
    </submittedName>
</protein>
<dbReference type="Pfam" id="PF01497">
    <property type="entry name" value="Peripla_BP_2"/>
    <property type="match status" value="1"/>
</dbReference>
<dbReference type="OrthoDB" id="1846031at2"/>
<dbReference type="PROSITE" id="PS50983">
    <property type="entry name" value="FE_B12_PBP"/>
    <property type="match status" value="1"/>
</dbReference>
<dbReference type="AlphaFoldDB" id="A0A4R1B883"/>
<organism evidence="6 7">
    <name type="scientific">Rubrobacter taiwanensis</name>
    <dbReference type="NCBI Taxonomy" id="185139"/>
    <lineage>
        <taxon>Bacteria</taxon>
        <taxon>Bacillati</taxon>
        <taxon>Actinomycetota</taxon>
        <taxon>Rubrobacteria</taxon>
        <taxon>Rubrobacterales</taxon>
        <taxon>Rubrobacteraceae</taxon>
        <taxon>Rubrobacter</taxon>
    </lineage>
</organism>
<accession>A0A4R1B883</accession>
<evidence type="ECO:0000259" key="5">
    <source>
        <dbReference type="PROSITE" id="PS50983"/>
    </source>
</evidence>
<comment type="subcellular location">
    <subcellularLocation>
        <location evidence="1">Cell envelope</location>
    </subcellularLocation>
</comment>
<dbReference type="RefSeq" id="WP_132692943.1">
    <property type="nucleotide sequence ID" value="NZ_SKBU01000042.1"/>
</dbReference>